<dbReference type="PANTHER" id="PTHR43544:SF7">
    <property type="entry name" value="NADB-LER2"/>
    <property type="match status" value="1"/>
</dbReference>
<sequence>MNSILITGCNRGLGLGLVKALVALPQPPQHLFTTCRSRAQATELEDLAKKHANIHILEIDLRNFEAYDKLVADIECVTKDQGLNVLFNNAGIAPKSTRITATRSQDLLDTLQTNTVVPIMLAKACLPLLNKAAKLNASQPMGVGRAAVINMSSILGSIQLNTDGAMYAYRTSKSALNAATKSMSIDLLPQRILCVSLHPGWVRTDMGGSNAPLDVPTSTGQIVRTICDLSEKQNGSFLNFDGTQLPW</sequence>
<dbReference type="Proteomes" id="UP001652661">
    <property type="component" value="Chromosome X"/>
</dbReference>
<dbReference type="GO" id="GO:0005737">
    <property type="term" value="C:cytoplasm"/>
    <property type="evidence" value="ECO:0007669"/>
    <property type="project" value="TreeGrafter"/>
</dbReference>
<evidence type="ECO:0000313" key="4">
    <source>
        <dbReference type="Proteomes" id="UP001652661"/>
    </source>
</evidence>
<organism evidence="4 5">
    <name type="scientific">Drosophila kikkawai</name>
    <name type="common">Fruit fly</name>
    <dbReference type="NCBI Taxonomy" id="30033"/>
    <lineage>
        <taxon>Eukaryota</taxon>
        <taxon>Metazoa</taxon>
        <taxon>Ecdysozoa</taxon>
        <taxon>Arthropoda</taxon>
        <taxon>Hexapoda</taxon>
        <taxon>Insecta</taxon>
        <taxon>Pterygota</taxon>
        <taxon>Neoptera</taxon>
        <taxon>Endopterygota</taxon>
        <taxon>Diptera</taxon>
        <taxon>Brachycera</taxon>
        <taxon>Muscomorpha</taxon>
        <taxon>Ephydroidea</taxon>
        <taxon>Drosophilidae</taxon>
        <taxon>Drosophila</taxon>
        <taxon>Sophophora</taxon>
    </lineage>
</organism>
<dbReference type="CDD" id="cd05325">
    <property type="entry name" value="carb_red_sniffer_like_SDR_c"/>
    <property type="match status" value="1"/>
</dbReference>
<dbReference type="PRINTS" id="PR00080">
    <property type="entry name" value="SDRFAMILY"/>
</dbReference>
<proteinExistence type="inferred from homology"/>
<dbReference type="SUPFAM" id="SSF51735">
    <property type="entry name" value="NAD(P)-binding Rossmann-fold domains"/>
    <property type="match status" value="1"/>
</dbReference>
<dbReference type="Pfam" id="PF00106">
    <property type="entry name" value="adh_short"/>
    <property type="match status" value="1"/>
</dbReference>
<evidence type="ECO:0000256" key="2">
    <source>
        <dbReference type="ARBA" id="ARBA00023002"/>
    </source>
</evidence>
<evidence type="ECO:0000313" key="5">
    <source>
        <dbReference type="RefSeq" id="XP_017034785.1"/>
    </source>
</evidence>
<dbReference type="RefSeq" id="XP_017034785.1">
    <property type="nucleotide sequence ID" value="XM_017179296.2"/>
</dbReference>
<evidence type="ECO:0000256" key="1">
    <source>
        <dbReference type="ARBA" id="ARBA00022857"/>
    </source>
</evidence>
<evidence type="ECO:0000256" key="3">
    <source>
        <dbReference type="RuleBase" id="RU000363"/>
    </source>
</evidence>
<keyword evidence="4" id="KW-1185">Reference proteome</keyword>
<dbReference type="InterPro" id="IPR051468">
    <property type="entry name" value="Fungal_SecMetab_SDRs"/>
</dbReference>
<dbReference type="PANTHER" id="PTHR43544">
    <property type="entry name" value="SHORT-CHAIN DEHYDROGENASE/REDUCTASE"/>
    <property type="match status" value="1"/>
</dbReference>
<name>A0A6P4J1I7_DROKI</name>
<accession>A0A6P4J1I7</accession>
<dbReference type="GO" id="GO:0004090">
    <property type="term" value="F:carbonyl reductase (NADPH) activity"/>
    <property type="evidence" value="ECO:0007669"/>
    <property type="project" value="TreeGrafter"/>
</dbReference>
<reference evidence="5" key="1">
    <citation type="submission" date="2025-08" db="UniProtKB">
        <authorList>
            <consortium name="RefSeq"/>
        </authorList>
    </citation>
    <scope>IDENTIFICATION</scope>
    <source>
        <strain evidence="5">14028-0561.14</strain>
        <tissue evidence="5">Whole fly</tissue>
    </source>
</reference>
<dbReference type="Gene3D" id="3.40.50.720">
    <property type="entry name" value="NAD(P)-binding Rossmann-like Domain"/>
    <property type="match status" value="1"/>
</dbReference>
<dbReference type="PRINTS" id="PR00081">
    <property type="entry name" value="GDHRDH"/>
</dbReference>
<dbReference type="InterPro" id="IPR002347">
    <property type="entry name" value="SDR_fam"/>
</dbReference>
<gene>
    <name evidence="5" type="primary">sni</name>
</gene>
<dbReference type="AlphaFoldDB" id="A0A6P4J1I7"/>
<keyword evidence="2" id="KW-0560">Oxidoreductase</keyword>
<dbReference type="OrthoDB" id="5296at2759"/>
<protein>
    <submittedName>
        <fullName evidence="5">C-signal</fullName>
    </submittedName>
</protein>
<dbReference type="InterPro" id="IPR036291">
    <property type="entry name" value="NAD(P)-bd_dom_sf"/>
</dbReference>
<keyword evidence="1" id="KW-0521">NADP</keyword>
<comment type="similarity">
    <text evidence="3">Belongs to the short-chain dehydrogenases/reductases (SDR) family.</text>
</comment>